<proteinExistence type="predicted"/>
<reference evidence="2" key="1">
    <citation type="submission" date="2019-03" db="EMBL/GenBank/DDBJ databases">
        <title>Snf2 controls pulcherriminic acid biosynthesis and connects pigmentation and antifungal activity of the yeast Metschnikowia pulcherrima.</title>
        <authorList>
            <person name="Gore-Lloyd D."/>
            <person name="Sumann I."/>
            <person name="Brachmann A.O."/>
            <person name="Schneeberger K."/>
            <person name="Ortiz-Merino R.A."/>
            <person name="Moreno-Beltran M."/>
            <person name="Schlaefli M."/>
            <person name="Kirner P."/>
            <person name="Santos Kron A."/>
            <person name="Wolfe K.H."/>
            <person name="Piel J."/>
            <person name="Ahrens C.H."/>
            <person name="Henk D."/>
            <person name="Freimoser F.M."/>
        </authorList>
    </citation>
    <scope>NUCLEOTIDE SEQUENCE [LARGE SCALE GENOMIC DNA]</scope>
    <source>
        <strain evidence="2">APC 1.2</strain>
    </source>
</reference>
<keyword evidence="2" id="KW-1185">Reference proteome</keyword>
<dbReference type="Proteomes" id="UP000292447">
    <property type="component" value="Chromosome II"/>
</dbReference>
<name>A0A4P6XMT2_9ASCO</name>
<evidence type="ECO:0000313" key="2">
    <source>
        <dbReference type="Proteomes" id="UP000292447"/>
    </source>
</evidence>
<evidence type="ECO:0000313" key="1">
    <source>
        <dbReference type="EMBL" id="QBM87071.1"/>
    </source>
</evidence>
<sequence length="89" mass="10438">MMGSGRTCQLVVLCRARLRLYIRNFFPTLKSPMMGLWQKWTSLPVRIRYYIGGSTMIFALIGDYATTQINEEIVNRKKIMEEIEDETRS</sequence>
<gene>
    <name evidence="1" type="ORF">METSCH_B02690</name>
</gene>
<dbReference type="EMBL" id="CP034457">
    <property type="protein sequence ID" value="QBM87071.1"/>
    <property type="molecule type" value="Genomic_DNA"/>
</dbReference>
<accession>A0A4P6XMT2</accession>
<dbReference type="AlphaFoldDB" id="A0A4P6XMT2"/>
<organism evidence="1 2">
    <name type="scientific">Metschnikowia aff. pulcherrima</name>
    <dbReference type="NCBI Taxonomy" id="2163413"/>
    <lineage>
        <taxon>Eukaryota</taxon>
        <taxon>Fungi</taxon>
        <taxon>Dikarya</taxon>
        <taxon>Ascomycota</taxon>
        <taxon>Saccharomycotina</taxon>
        <taxon>Pichiomycetes</taxon>
        <taxon>Metschnikowiaceae</taxon>
        <taxon>Metschnikowia</taxon>
    </lineage>
</organism>
<protein>
    <submittedName>
        <fullName evidence="1">Uncharacterized protein</fullName>
    </submittedName>
</protein>